<dbReference type="AlphaFoldDB" id="A0A399QXQ1"/>
<protein>
    <submittedName>
        <fullName evidence="2">DUF1330 domain-containing protein</fullName>
    </submittedName>
</protein>
<name>A0A399QXQ1_9PROT</name>
<keyword evidence="3" id="KW-1185">Reference proteome</keyword>
<evidence type="ECO:0000313" key="2">
    <source>
        <dbReference type="EMBL" id="RIJ22287.1"/>
    </source>
</evidence>
<dbReference type="PANTHER" id="PTHR41521:SF4">
    <property type="entry name" value="BLR0684 PROTEIN"/>
    <property type="match status" value="1"/>
</dbReference>
<organism evidence="2 3">
    <name type="scientific">Henriciella barbarensis</name>
    <dbReference type="NCBI Taxonomy" id="86342"/>
    <lineage>
        <taxon>Bacteria</taxon>
        <taxon>Pseudomonadati</taxon>
        <taxon>Pseudomonadota</taxon>
        <taxon>Alphaproteobacteria</taxon>
        <taxon>Hyphomonadales</taxon>
        <taxon>Hyphomonadaceae</taxon>
        <taxon>Henriciella</taxon>
    </lineage>
</organism>
<dbReference type="InterPro" id="IPR010753">
    <property type="entry name" value="DUF1330"/>
</dbReference>
<reference evidence="2 3" key="1">
    <citation type="submission" date="2018-08" db="EMBL/GenBank/DDBJ databases">
        <title>Henriciella mobilis sp. nov., isolated from seawater.</title>
        <authorList>
            <person name="Cheng H."/>
            <person name="Wu Y.-H."/>
            <person name="Xu X.-W."/>
            <person name="Guo L.-L."/>
        </authorList>
    </citation>
    <scope>NUCLEOTIDE SEQUENCE [LARGE SCALE GENOMIC DNA]</scope>
    <source>
        <strain evidence="2 3">CCUG66934</strain>
    </source>
</reference>
<dbReference type="Pfam" id="PF07045">
    <property type="entry name" value="DUF1330"/>
    <property type="match status" value="1"/>
</dbReference>
<feature type="domain" description="DUF1330" evidence="1">
    <location>
        <begin position="2"/>
        <end position="72"/>
    </location>
</feature>
<dbReference type="OrthoDB" id="9806380at2"/>
<dbReference type="InterPro" id="IPR011008">
    <property type="entry name" value="Dimeric_a/b-barrel"/>
</dbReference>
<dbReference type="Proteomes" id="UP000265431">
    <property type="component" value="Unassembled WGS sequence"/>
</dbReference>
<gene>
    <name evidence="2" type="ORF">D1224_12085</name>
</gene>
<evidence type="ECO:0000313" key="3">
    <source>
        <dbReference type="Proteomes" id="UP000265431"/>
    </source>
</evidence>
<sequence>MPAYIAARISIADRNAYAEYEAGFMEIFTAHGGKLLSVDEAPTVLEGEWTCTRTILAEFPDKEAALSWYNSEA</sequence>
<dbReference type="EMBL" id="QWGB01000007">
    <property type="protein sequence ID" value="RIJ22287.1"/>
    <property type="molecule type" value="Genomic_DNA"/>
</dbReference>
<evidence type="ECO:0000259" key="1">
    <source>
        <dbReference type="Pfam" id="PF07045"/>
    </source>
</evidence>
<accession>A0A399QXQ1</accession>
<comment type="caution">
    <text evidence="2">The sequence shown here is derived from an EMBL/GenBank/DDBJ whole genome shotgun (WGS) entry which is preliminary data.</text>
</comment>
<dbReference type="SUPFAM" id="SSF54909">
    <property type="entry name" value="Dimeric alpha+beta barrel"/>
    <property type="match status" value="1"/>
</dbReference>
<dbReference type="PANTHER" id="PTHR41521">
    <property type="match status" value="1"/>
</dbReference>
<proteinExistence type="predicted"/>
<dbReference type="Gene3D" id="3.30.70.100">
    <property type="match status" value="1"/>
</dbReference>
<dbReference type="RefSeq" id="WP_119380206.1">
    <property type="nucleotide sequence ID" value="NZ_QWGB01000007.1"/>
</dbReference>